<dbReference type="EMBL" id="CP051428">
    <property type="protein sequence ID" value="QJC51980.1"/>
    <property type="molecule type" value="Genomic_DNA"/>
</dbReference>
<organism evidence="4 5">
    <name type="scientific">Paenibacillus albicereus</name>
    <dbReference type="NCBI Taxonomy" id="2726185"/>
    <lineage>
        <taxon>Bacteria</taxon>
        <taxon>Bacillati</taxon>
        <taxon>Bacillota</taxon>
        <taxon>Bacilli</taxon>
        <taxon>Bacillales</taxon>
        <taxon>Paenibacillaceae</taxon>
        <taxon>Paenibacillus</taxon>
    </lineage>
</organism>
<keyword evidence="3" id="KW-0732">Signal</keyword>
<keyword evidence="2" id="KW-0812">Transmembrane</keyword>
<feature type="transmembrane region" description="Helical" evidence="2">
    <location>
        <begin position="110"/>
        <end position="131"/>
    </location>
</feature>
<dbReference type="KEGG" id="palr:HGI30_10740"/>
<accession>A0A6H2GX38</accession>
<reference evidence="4 5" key="1">
    <citation type="submission" date="2020-04" db="EMBL/GenBank/DDBJ databases">
        <title>Novel Paenibacillus strain UniB2 isolated from commercial digestive syrup.</title>
        <authorList>
            <person name="Thorat V."/>
            <person name="Kirdat K."/>
            <person name="Tiwarekar B."/>
            <person name="Yadav A."/>
        </authorList>
    </citation>
    <scope>NUCLEOTIDE SEQUENCE [LARGE SCALE GENOMIC DNA]</scope>
    <source>
        <strain evidence="4 5">UniB2</strain>
    </source>
</reference>
<feature type="transmembrane region" description="Helical" evidence="2">
    <location>
        <begin position="80"/>
        <end position="98"/>
    </location>
</feature>
<keyword evidence="2" id="KW-1133">Transmembrane helix</keyword>
<evidence type="ECO:0000313" key="4">
    <source>
        <dbReference type="EMBL" id="QJC51980.1"/>
    </source>
</evidence>
<evidence type="ECO:0000313" key="5">
    <source>
        <dbReference type="Proteomes" id="UP000502136"/>
    </source>
</evidence>
<feature type="chain" id="PRO_5026246653" description="Preprotein translocase subunit Tim44" evidence="3">
    <location>
        <begin position="28"/>
        <end position="145"/>
    </location>
</feature>
<dbReference type="AlphaFoldDB" id="A0A6H2GX38"/>
<feature type="compositionally biased region" description="Polar residues" evidence="1">
    <location>
        <begin position="37"/>
        <end position="53"/>
    </location>
</feature>
<keyword evidence="5" id="KW-1185">Reference proteome</keyword>
<dbReference type="RefSeq" id="WP_168907558.1">
    <property type="nucleotide sequence ID" value="NZ_CP051428.1"/>
</dbReference>
<dbReference type="Proteomes" id="UP000502136">
    <property type="component" value="Chromosome"/>
</dbReference>
<keyword evidence="2" id="KW-0472">Membrane</keyword>
<feature type="signal peptide" evidence="3">
    <location>
        <begin position="1"/>
        <end position="27"/>
    </location>
</feature>
<protein>
    <recommendedName>
        <fullName evidence="6">Preprotein translocase subunit Tim44</fullName>
    </recommendedName>
</protein>
<gene>
    <name evidence="4" type="ORF">HGI30_10740</name>
</gene>
<evidence type="ECO:0000256" key="1">
    <source>
        <dbReference type="SAM" id="MobiDB-lite"/>
    </source>
</evidence>
<evidence type="ECO:0008006" key="6">
    <source>
        <dbReference type="Google" id="ProtNLM"/>
    </source>
</evidence>
<evidence type="ECO:0000256" key="3">
    <source>
        <dbReference type="SAM" id="SignalP"/>
    </source>
</evidence>
<feature type="region of interest" description="Disordered" evidence="1">
    <location>
        <begin position="27"/>
        <end position="69"/>
    </location>
</feature>
<feature type="compositionally biased region" description="Low complexity" evidence="1">
    <location>
        <begin position="56"/>
        <end position="69"/>
    </location>
</feature>
<sequence length="145" mass="15471">MKKGFILMLAFTIMLAFTGIASTTADAKRGGFKSPRQGYTQAPKKSTDNVQRSDANKNNGAAAGTGAAAKKPGFFSGGSLMKGLMIGGLAGLLFGSMFSGMGFMGEMFGLMINLLAIFALILLVRALFVYIRSKRKPEPDTRRPY</sequence>
<name>A0A6H2GX38_9BACL</name>
<proteinExistence type="predicted"/>
<evidence type="ECO:0000256" key="2">
    <source>
        <dbReference type="SAM" id="Phobius"/>
    </source>
</evidence>